<keyword evidence="2" id="KW-0472">Membrane</keyword>
<gene>
    <name evidence="3" type="ORF">C2G38_2233033</name>
</gene>
<proteinExistence type="predicted"/>
<sequence length="494" mass="56951">MSRIQNPILRKQENGIRNPKETRSKNRGYEEIDLLDFTTPNTITATENIGNVEKNKKAYDLEKSWEFERPIPEWLKRIHKHRKDLDTTVDTTDLESYSRVAKTAIWWRIIDACDQKLTEIIMEQEFISLKKTLLSYLPSDWKVVEPPVERCLHSIAMLDENGLKKVAKITAYHGICGAIKKIRRILATSIKIEEDNPFLVSPATEITTSNDIIKDEDAHHPDVRYIIELLRYTYEMIDKKIPQRKNSERDIDVIFKSHMFSCFDKIMDFRFGEIVSRASRQRHILAIGASDKAEGYHTDWLFTKHDFAKDLTWGQEFSFCEKAGSKIENAKKFLDNTFKVQKTLRDMHQTLMEAVSQAGGAEFDIPTQFDELGKIATIARVILNVKNSFKQTIRTFTLMKEASEKNKNSKENVVIPQRIKENMTPKTKRTKRALEPSNEELNIENDSLDLGGSSDAEYVSSSTIEVGAEELIRMDIPIIIFIISLVASLYVLHS</sequence>
<organism evidence="3 4">
    <name type="scientific">Gigaspora rosea</name>
    <dbReference type="NCBI Taxonomy" id="44941"/>
    <lineage>
        <taxon>Eukaryota</taxon>
        <taxon>Fungi</taxon>
        <taxon>Fungi incertae sedis</taxon>
        <taxon>Mucoromycota</taxon>
        <taxon>Glomeromycotina</taxon>
        <taxon>Glomeromycetes</taxon>
        <taxon>Diversisporales</taxon>
        <taxon>Gigasporaceae</taxon>
        <taxon>Gigaspora</taxon>
    </lineage>
</organism>
<dbReference type="Proteomes" id="UP000266673">
    <property type="component" value="Unassembled WGS sequence"/>
</dbReference>
<reference evidence="3 4" key="1">
    <citation type="submission" date="2018-06" db="EMBL/GenBank/DDBJ databases">
        <title>Comparative genomics reveals the genomic features of Rhizophagus irregularis, R. cerebriforme, R. diaphanum and Gigaspora rosea, and their symbiotic lifestyle signature.</title>
        <authorList>
            <person name="Morin E."/>
            <person name="San Clemente H."/>
            <person name="Chen E.C.H."/>
            <person name="De La Providencia I."/>
            <person name="Hainaut M."/>
            <person name="Kuo A."/>
            <person name="Kohler A."/>
            <person name="Murat C."/>
            <person name="Tang N."/>
            <person name="Roy S."/>
            <person name="Loubradou J."/>
            <person name="Henrissat B."/>
            <person name="Grigoriev I.V."/>
            <person name="Corradi N."/>
            <person name="Roux C."/>
            <person name="Martin F.M."/>
        </authorList>
    </citation>
    <scope>NUCLEOTIDE SEQUENCE [LARGE SCALE GENOMIC DNA]</scope>
    <source>
        <strain evidence="3 4">DAOM 194757</strain>
    </source>
</reference>
<comment type="caution">
    <text evidence="3">The sequence shown here is derived from an EMBL/GenBank/DDBJ whole genome shotgun (WGS) entry which is preliminary data.</text>
</comment>
<keyword evidence="2" id="KW-0812">Transmembrane</keyword>
<protein>
    <submittedName>
        <fullName evidence="3">Uncharacterized protein</fullName>
    </submittedName>
</protein>
<dbReference type="EMBL" id="QKWP01003645">
    <property type="protein sequence ID" value="RIB00770.1"/>
    <property type="molecule type" value="Genomic_DNA"/>
</dbReference>
<evidence type="ECO:0000313" key="3">
    <source>
        <dbReference type="EMBL" id="RIB00770.1"/>
    </source>
</evidence>
<accession>A0A397TRY8</accession>
<keyword evidence="2" id="KW-1133">Transmembrane helix</keyword>
<evidence type="ECO:0000256" key="1">
    <source>
        <dbReference type="SAM" id="MobiDB-lite"/>
    </source>
</evidence>
<dbReference type="AlphaFoldDB" id="A0A397TRY8"/>
<dbReference type="OrthoDB" id="2390776at2759"/>
<feature type="compositionally biased region" description="Basic and acidic residues" evidence="1">
    <location>
        <begin position="10"/>
        <end position="23"/>
    </location>
</feature>
<evidence type="ECO:0000256" key="2">
    <source>
        <dbReference type="SAM" id="Phobius"/>
    </source>
</evidence>
<evidence type="ECO:0000313" key="4">
    <source>
        <dbReference type="Proteomes" id="UP000266673"/>
    </source>
</evidence>
<keyword evidence="4" id="KW-1185">Reference proteome</keyword>
<name>A0A397TRY8_9GLOM</name>
<feature type="transmembrane region" description="Helical" evidence="2">
    <location>
        <begin position="471"/>
        <end position="492"/>
    </location>
</feature>
<feature type="region of interest" description="Disordered" evidence="1">
    <location>
        <begin position="1"/>
        <end position="23"/>
    </location>
</feature>